<gene>
    <name evidence="3" type="ORF">J2Z31_004679</name>
</gene>
<dbReference type="EMBL" id="JAGILA010000007">
    <property type="protein sequence ID" value="MBP2238152.1"/>
    <property type="molecule type" value="Genomic_DNA"/>
</dbReference>
<evidence type="ECO:0000313" key="3">
    <source>
        <dbReference type="EMBL" id="MBP2238152.1"/>
    </source>
</evidence>
<organism evidence="3 4">
    <name type="scientific">Sinorhizobium kostiense</name>
    <dbReference type="NCBI Taxonomy" id="76747"/>
    <lineage>
        <taxon>Bacteria</taxon>
        <taxon>Pseudomonadati</taxon>
        <taxon>Pseudomonadota</taxon>
        <taxon>Alphaproteobacteria</taxon>
        <taxon>Hyphomicrobiales</taxon>
        <taxon>Rhizobiaceae</taxon>
        <taxon>Sinorhizobium/Ensifer group</taxon>
        <taxon>Sinorhizobium</taxon>
    </lineage>
</organism>
<dbReference type="PANTHER" id="PTHR16305:SF28">
    <property type="entry name" value="GUANYLATE CYCLASE DOMAIN-CONTAINING PROTEIN"/>
    <property type="match status" value="1"/>
</dbReference>
<dbReference type="RefSeq" id="WP_234939596.1">
    <property type="nucleotide sequence ID" value="NZ_JAGILA010000007.1"/>
</dbReference>
<evidence type="ECO:0000256" key="2">
    <source>
        <dbReference type="ARBA" id="ARBA00022840"/>
    </source>
</evidence>
<proteinExistence type="predicted"/>
<dbReference type="SUPFAM" id="SSF48452">
    <property type="entry name" value="TPR-like"/>
    <property type="match status" value="2"/>
</dbReference>
<comment type="caution">
    <text evidence="3">The sequence shown here is derived from an EMBL/GenBank/DDBJ whole genome shotgun (WGS) entry which is preliminary data.</text>
</comment>
<keyword evidence="1" id="KW-0547">Nucleotide-binding</keyword>
<sequence>MVESIAGGRSLPAEVLDQIAIKTDGVPLFIEELTKTILESDLLVARNGSLVLRGPLPPFAIPSTLQDSLMARLDRLAPVKEVAQIGAVIGREFSHQLLAAVSPLPQSELEDSLDQLLKSELVFRRGIPPHATYVFKHALVQDAAYATLLRSRKQQLHARVAQVLREHFPAQAEAEPEVLAAHYTKAGLTDEAIAYWLLAGRWATERSANVEAISHLTAGLELLEGQPASPERAKRELMLQISLAVPLTAAKGYAAPETARAYTRARELCGALGDTSQLFPAMYGEWVYHMVKAHQRKARRVAQEFLRVAEQHRAPDGIVVAHRSLGLTLLNLGQLSAAREQMVQVVALYDPEAHRSLAFRYGQDPRAVGLSFLAWIEWLLGYPDVALKHSQEAIALARDLAHATTTAYALSVAPYVHHFCGDLAGTHKAAKAAVVFCEEERNPFWLAMARVIWGWVLAEEGEVERGLAELRSGLDGWRETDSAWLLPCYHALFAQVLVKADRSEQALEALDQALATMRETGERLYESELHRLRGELLLRLSPQQNGGRAEMEYLKALEIARNQAAASLELRAGTSLARLWRDQDKCSEARDLLAAVYRRFTEGFGTEDLARAKALLHALH</sequence>
<dbReference type="Gene3D" id="1.25.40.10">
    <property type="entry name" value="Tetratricopeptide repeat domain"/>
    <property type="match status" value="2"/>
</dbReference>
<dbReference type="Proteomes" id="UP000730739">
    <property type="component" value="Unassembled WGS sequence"/>
</dbReference>
<dbReference type="PANTHER" id="PTHR16305">
    <property type="entry name" value="TESTICULAR SOLUBLE ADENYLYL CYCLASE"/>
    <property type="match status" value="1"/>
</dbReference>
<keyword evidence="4" id="KW-1185">Reference proteome</keyword>
<accession>A0ABS4R5H8</accession>
<protein>
    <submittedName>
        <fullName evidence="3">ATPase</fullName>
    </submittedName>
</protein>
<name>A0ABS4R5H8_9HYPH</name>
<reference evidence="3 4" key="1">
    <citation type="submission" date="2021-03" db="EMBL/GenBank/DDBJ databases">
        <title>Genomic Encyclopedia of Type Strains, Phase IV (KMG-IV): sequencing the most valuable type-strain genomes for metagenomic binning, comparative biology and taxonomic classification.</title>
        <authorList>
            <person name="Goeker M."/>
        </authorList>
    </citation>
    <scope>NUCLEOTIDE SEQUENCE [LARGE SCALE GENOMIC DNA]</scope>
    <source>
        <strain evidence="3 4">DSM 13372</strain>
    </source>
</reference>
<evidence type="ECO:0000256" key="1">
    <source>
        <dbReference type="ARBA" id="ARBA00022741"/>
    </source>
</evidence>
<evidence type="ECO:0000313" key="4">
    <source>
        <dbReference type="Proteomes" id="UP000730739"/>
    </source>
</evidence>
<keyword evidence="2" id="KW-0067">ATP-binding</keyword>
<dbReference type="InterPro" id="IPR011990">
    <property type="entry name" value="TPR-like_helical_dom_sf"/>
</dbReference>